<organism evidence="1 2">
    <name type="scientific">Racocetra persica</name>
    <dbReference type="NCBI Taxonomy" id="160502"/>
    <lineage>
        <taxon>Eukaryota</taxon>
        <taxon>Fungi</taxon>
        <taxon>Fungi incertae sedis</taxon>
        <taxon>Mucoromycota</taxon>
        <taxon>Glomeromycotina</taxon>
        <taxon>Glomeromycetes</taxon>
        <taxon>Diversisporales</taxon>
        <taxon>Gigasporaceae</taxon>
        <taxon>Racocetra</taxon>
    </lineage>
</organism>
<evidence type="ECO:0000313" key="1">
    <source>
        <dbReference type="EMBL" id="CAG8482301.1"/>
    </source>
</evidence>
<comment type="caution">
    <text evidence="1">The sequence shown here is derived from an EMBL/GenBank/DDBJ whole genome shotgun (WGS) entry which is preliminary data.</text>
</comment>
<dbReference type="EMBL" id="CAJVQC010000854">
    <property type="protein sequence ID" value="CAG8482301.1"/>
    <property type="molecule type" value="Genomic_DNA"/>
</dbReference>
<feature type="non-terminal residue" evidence="1">
    <location>
        <position position="1"/>
    </location>
</feature>
<keyword evidence="2" id="KW-1185">Reference proteome</keyword>
<name>A0ACA9KN01_9GLOM</name>
<gene>
    <name evidence="1" type="ORF">RPERSI_LOCUS1030</name>
</gene>
<dbReference type="Proteomes" id="UP000789920">
    <property type="component" value="Unassembled WGS sequence"/>
</dbReference>
<protein>
    <submittedName>
        <fullName evidence="1">30302_t:CDS:1</fullName>
    </submittedName>
</protein>
<accession>A0ACA9KN01</accession>
<reference evidence="1" key="1">
    <citation type="submission" date="2021-06" db="EMBL/GenBank/DDBJ databases">
        <authorList>
            <person name="Kallberg Y."/>
            <person name="Tangrot J."/>
            <person name="Rosling A."/>
        </authorList>
    </citation>
    <scope>NUCLEOTIDE SEQUENCE</scope>
    <source>
        <strain evidence="1">MA461A</strain>
    </source>
</reference>
<evidence type="ECO:0000313" key="2">
    <source>
        <dbReference type="Proteomes" id="UP000789920"/>
    </source>
</evidence>
<sequence length="73" mass="7569">SVAGTRISELADAGSNTAGAPVLSGGFRNNTGSGTEGVSERHHQDEGMRSRGLDEGVISSLIKSRNPPTQRAY</sequence>
<proteinExistence type="predicted"/>